<name>A0A1B8ARI1_FUSPO</name>
<dbReference type="Proteomes" id="UP000091967">
    <property type="component" value="Unassembled WGS sequence"/>
</dbReference>
<gene>
    <name evidence="9" type="ORF">FPOA_03696</name>
</gene>
<evidence type="ECO:0000256" key="5">
    <source>
        <dbReference type="ARBA" id="ARBA00038359"/>
    </source>
</evidence>
<keyword evidence="2 7" id="KW-0812">Transmembrane</keyword>
<sequence>MSVDPTGIGRSLLIVTIIFLIITTIIIASRCWVRLRYRTFGIDDGLMLVGWMLYVGVSCIVARSTYAGLGTKDTELNAYLQSDGRKFLWFFQVTYCISLLFLKSSICVTLLRIAVVRTHRIIIWGTLAFALLSITTVIIGLFVICRPIATAWGHADGTCAPLIVTASLGYLVSTGAVVTDFICAILPIFMLYKANMKMATKVSLAIILSLAALASLCTIIRLPYVKYYIILPDYLYNVAHIVIWSILESGIGIVAGSLPSLRQLVNRRFHFDSNSDSSPAQSAPYSGPYRATITSKSVGQSRSHRGASTSGIGEGEGQWEELDDTSSRKNIYVKTDVEMQTFDRPITSGGPHRSSEGLVR</sequence>
<comment type="caution">
    <text evidence="9">The sequence shown here is derived from an EMBL/GenBank/DDBJ whole genome shotgun (WGS) entry which is preliminary data.</text>
</comment>
<evidence type="ECO:0000256" key="1">
    <source>
        <dbReference type="ARBA" id="ARBA00004141"/>
    </source>
</evidence>
<dbReference type="PANTHER" id="PTHR33048:SF15">
    <property type="entry name" value="INTEGRAL MEMBRANE PROTEIN"/>
    <property type="match status" value="1"/>
</dbReference>
<evidence type="ECO:0000313" key="9">
    <source>
        <dbReference type="EMBL" id="OBS23138.1"/>
    </source>
</evidence>
<feature type="transmembrane region" description="Helical" evidence="7">
    <location>
        <begin position="45"/>
        <end position="67"/>
    </location>
</feature>
<proteinExistence type="inferred from homology"/>
<evidence type="ECO:0000256" key="3">
    <source>
        <dbReference type="ARBA" id="ARBA00022989"/>
    </source>
</evidence>
<dbReference type="GO" id="GO:0016020">
    <property type="term" value="C:membrane"/>
    <property type="evidence" value="ECO:0007669"/>
    <property type="project" value="UniProtKB-SubCell"/>
</dbReference>
<dbReference type="STRING" id="36050.A0A1B8ARI1"/>
<dbReference type="EMBL" id="LYXU01000002">
    <property type="protein sequence ID" value="OBS23138.1"/>
    <property type="molecule type" value="Genomic_DNA"/>
</dbReference>
<feature type="transmembrane region" description="Helical" evidence="7">
    <location>
        <begin position="204"/>
        <end position="222"/>
    </location>
</feature>
<protein>
    <recommendedName>
        <fullName evidence="8">Rhodopsin domain-containing protein</fullName>
    </recommendedName>
</protein>
<evidence type="ECO:0000256" key="6">
    <source>
        <dbReference type="SAM" id="MobiDB-lite"/>
    </source>
</evidence>
<dbReference type="PANTHER" id="PTHR33048">
    <property type="entry name" value="PTH11-LIKE INTEGRAL MEMBRANE PROTEIN (AFU_ORTHOLOGUE AFUA_5G11245)"/>
    <property type="match status" value="1"/>
</dbReference>
<organism evidence="9 10">
    <name type="scientific">Fusarium poae</name>
    <dbReference type="NCBI Taxonomy" id="36050"/>
    <lineage>
        <taxon>Eukaryota</taxon>
        <taxon>Fungi</taxon>
        <taxon>Dikarya</taxon>
        <taxon>Ascomycota</taxon>
        <taxon>Pezizomycotina</taxon>
        <taxon>Sordariomycetes</taxon>
        <taxon>Hypocreomycetidae</taxon>
        <taxon>Hypocreales</taxon>
        <taxon>Nectriaceae</taxon>
        <taxon>Fusarium</taxon>
    </lineage>
</organism>
<feature type="region of interest" description="Disordered" evidence="6">
    <location>
        <begin position="294"/>
        <end position="325"/>
    </location>
</feature>
<dbReference type="AlphaFoldDB" id="A0A1B8ARI1"/>
<comment type="subcellular location">
    <subcellularLocation>
        <location evidence="1">Membrane</location>
        <topology evidence="1">Multi-pass membrane protein</topology>
    </subcellularLocation>
</comment>
<evidence type="ECO:0000313" key="10">
    <source>
        <dbReference type="Proteomes" id="UP000091967"/>
    </source>
</evidence>
<dbReference type="InterPro" id="IPR049326">
    <property type="entry name" value="Rhodopsin_dom_fungi"/>
</dbReference>
<dbReference type="OMA" id="RPVEANW"/>
<feature type="transmembrane region" description="Helical" evidence="7">
    <location>
        <begin position="87"/>
        <end position="111"/>
    </location>
</feature>
<evidence type="ECO:0000256" key="2">
    <source>
        <dbReference type="ARBA" id="ARBA00022692"/>
    </source>
</evidence>
<evidence type="ECO:0000256" key="4">
    <source>
        <dbReference type="ARBA" id="ARBA00023136"/>
    </source>
</evidence>
<feature type="transmembrane region" description="Helical" evidence="7">
    <location>
        <begin position="234"/>
        <end position="258"/>
    </location>
</feature>
<feature type="compositionally biased region" description="Polar residues" evidence="6">
    <location>
        <begin position="294"/>
        <end position="311"/>
    </location>
</feature>
<evidence type="ECO:0000259" key="8">
    <source>
        <dbReference type="Pfam" id="PF20684"/>
    </source>
</evidence>
<feature type="transmembrane region" description="Helical" evidence="7">
    <location>
        <begin position="123"/>
        <end position="149"/>
    </location>
</feature>
<accession>A0A1B8ARI1</accession>
<keyword evidence="4 7" id="KW-0472">Membrane</keyword>
<feature type="transmembrane region" description="Helical" evidence="7">
    <location>
        <begin position="12"/>
        <end position="33"/>
    </location>
</feature>
<dbReference type="InterPro" id="IPR052337">
    <property type="entry name" value="SAT4-like"/>
</dbReference>
<keyword evidence="3 7" id="KW-1133">Transmembrane helix</keyword>
<evidence type="ECO:0000256" key="7">
    <source>
        <dbReference type="SAM" id="Phobius"/>
    </source>
</evidence>
<dbReference type="Pfam" id="PF20684">
    <property type="entry name" value="Fung_rhodopsin"/>
    <property type="match status" value="1"/>
</dbReference>
<comment type="similarity">
    <text evidence="5">Belongs to the SAT4 family.</text>
</comment>
<feature type="region of interest" description="Disordered" evidence="6">
    <location>
        <begin position="339"/>
        <end position="360"/>
    </location>
</feature>
<feature type="domain" description="Rhodopsin" evidence="8">
    <location>
        <begin position="30"/>
        <end position="267"/>
    </location>
</feature>
<reference evidence="9 10" key="1">
    <citation type="submission" date="2016-06" db="EMBL/GenBank/DDBJ databases">
        <title>Living apart together: crosstalk between the core and supernumerary genomes in a fungal plant pathogen.</title>
        <authorList>
            <person name="Vanheule A."/>
            <person name="Audenaert K."/>
            <person name="Warris S."/>
            <person name="Van De Geest H."/>
            <person name="Schijlen E."/>
            <person name="Hofte M."/>
            <person name="De Saeger S."/>
            <person name="Haesaert G."/>
            <person name="Waalwijk C."/>
            <person name="Van Der Lee T."/>
        </authorList>
    </citation>
    <scope>NUCLEOTIDE SEQUENCE [LARGE SCALE GENOMIC DNA]</scope>
    <source>
        <strain evidence="9 10">2516</strain>
    </source>
</reference>
<keyword evidence="10" id="KW-1185">Reference proteome</keyword>
<feature type="transmembrane region" description="Helical" evidence="7">
    <location>
        <begin position="169"/>
        <end position="192"/>
    </location>
</feature>